<organism evidence="2 3">
    <name type="scientific">Anaeromonas frigoriresistens</name>
    <dbReference type="NCBI Taxonomy" id="2683708"/>
    <lineage>
        <taxon>Bacteria</taxon>
        <taxon>Bacillati</taxon>
        <taxon>Bacillota</taxon>
        <taxon>Tissierellia</taxon>
        <taxon>Tissierellales</taxon>
        <taxon>Thermohalobacteraceae</taxon>
        <taxon>Anaeromonas</taxon>
    </lineage>
</organism>
<name>A0A942Z6U6_9FIRM</name>
<feature type="domain" description="Putative amidase" evidence="1">
    <location>
        <begin position="7"/>
        <end position="151"/>
    </location>
</feature>
<dbReference type="EMBL" id="WSFT01000025">
    <property type="protein sequence ID" value="MBS4537967.1"/>
    <property type="molecule type" value="Genomic_DNA"/>
</dbReference>
<dbReference type="PANTHER" id="PTHR40032:SF1">
    <property type="entry name" value="EXPORTED PROTEIN"/>
    <property type="match status" value="1"/>
</dbReference>
<comment type="caution">
    <text evidence="2">The sequence shown here is derived from an EMBL/GenBank/DDBJ whole genome shotgun (WGS) entry which is preliminary data.</text>
</comment>
<dbReference type="Pfam" id="PF12671">
    <property type="entry name" value="Amidase_6"/>
    <property type="match status" value="1"/>
</dbReference>
<gene>
    <name evidence="2" type="ORF">GOQ27_05810</name>
</gene>
<protein>
    <submittedName>
        <fullName evidence="2">Amidase domain-containing protein</fullName>
    </submittedName>
</protein>
<proteinExistence type="predicted"/>
<evidence type="ECO:0000313" key="3">
    <source>
        <dbReference type="Proteomes" id="UP000724672"/>
    </source>
</evidence>
<evidence type="ECO:0000313" key="2">
    <source>
        <dbReference type="EMBL" id="MBS4537967.1"/>
    </source>
</evidence>
<dbReference type="Proteomes" id="UP000724672">
    <property type="component" value="Unassembled WGS sequence"/>
</dbReference>
<sequence length="166" mass="19620">MTKLYPYNRQKALAYAKRWAFDRNPKYYNFEKLGGDCTNFISQVIHAGGCPMNYEKWTGWYYVNVNNRAPAWTSANYLRKFLMNNKSTGPIIEKSNINEIQLGDIVQLNFDSDSIFEHSLVIVDIKEPRSVKNIYIAAHTYDRYHYSLSNYIIEDIEYYHILGYKK</sequence>
<reference evidence="2" key="1">
    <citation type="submission" date="2019-12" db="EMBL/GenBank/DDBJ databases">
        <title>Clostridiaceae gen. nov. sp. nov., isolated from sediment in Xinjiang, China.</title>
        <authorList>
            <person name="Zhang R."/>
        </authorList>
    </citation>
    <scope>NUCLEOTIDE SEQUENCE</scope>
    <source>
        <strain evidence="2">D2Q-11</strain>
    </source>
</reference>
<accession>A0A942Z6U6</accession>
<dbReference type="PANTHER" id="PTHR40032">
    <property type="entry name" value="EXPORTED PROTEIN-RELATED"/>
    <property type="match status" value="1"/>
</dbReference>
<dbReference type="RefSeq" id="WP_203365897.1">
    <property type="nucleotide sequence ID" value="NZ_WSFT01000025.1"/>
</dbReference>
<evidence type="ECO:0000259" key="1">
    <source>
        <dbReference type="Pfam" id="PF12671"/>
    </source>
</evidence>
<dbReference type="AlphaFoldDB" id="A0A942Z6U6"/>
<dbReference type="InterPro" id="IPR024301">
    <property type="entry name" value="Amidase_6"/>
</dbReference>
<keyword evidence="3" id="KW-1185">Reference proteome</keyword>